<dbReference type="OrthoDB" id="16820at2759"/>
<keyword evidence="4" id="KW-1185">Reference proteome</keyword>
<keyword evidence="2" id="KW-1133">Transmembrane helix</keyword>
<feature type="compositionally biased region" description="Basic and acidic residues" evidence="1">
    <location>
        <begin position="257"/>
        <end position="270"/>
    </location>
</feature>
<sequence length="448" mass="48269">MGSTSKARTKQGPQQHPDHVDNAPVTDAGQSELHAAVPGPLDHDTWKVLLPRAATAGLLGLTAWQAVWHNSHPGPRGVAALTFVFFGADARDRSAAQYVVSTVAAPLLMWTVEGHRRENRGTLLAVPSIFGIAAQILGIEAAAPLYYLTGVITSHCRQHNDQAHSENQFIDPDTASAVLPAVVIGHVVPGLLMGILPLTATEVSRSLITPQSIVCHLFYLSPITVSLLTRGIAWAKKWWRRRRGHGLPATIASPSKSDADDGKLAKQDGHSEADTAAASSLCILKTAYAATILYQATQHVLYIADLLLLHHHHDQPSSWRTATSSAIHRPQVVSTSASYSISRQRTIAESLINNPPAAATATSSLLSRPLALYELSTLAFSLFTVWDLWRCEAVTPREARLAALACLVGPVLVGPGALSAGVWYWRECVVARQGRRRRQVRGLDGPGR</sequence>
<dbReference type="EMBL" id="KZ678464">
    <property type="protein sequence ID" value="PSR83187.1"/>
    <property type="molecule type" value="Genomic_DNA"/>
</dbReference>
<evidence type="ECO:0000313" key="3">
    <source>
        <dbReference type="EMBL" id="PSR83187.1"/>
    </source>
</evidence>
<name>A0A2T3A5C6_9PEZI</name>
<feature type="region of interest" description="Disordered" evidence="1">
    <location>
        <begin position="249"/>
        <end position="270"/>
    </location>
</feature>
<gene>
    <name evidence="3" type="ORF">BD289DRAFT_289361</name>
</gene>
<dbReference type="STRING" id="2025994.A0A2T3A5C6"/>
<feature type="transmembrane region" description="Helical" evidence="2">
    <location>
        <begin position="95"/>
        <end position="112"/>
    </location>
</feature>
<organism evidence="3 4">
    <name type="scientific">Coniella lustricola</name>
    <dbReference type="NCBI Taxonomy" id="2025994"/>
    <lineage>
        <taxon>Eukaryota</taxon>
        <taxon>Fungi</taxon>
        <taxon>Dikarya</taxon>
        <taxon>Ascomycota</taxon>
        <taxon>Pezizomycotina</taxon>
        <taxon>Sordariomycetes</taxon>
        <taxon>Sordariomycetidae</taxon>
        <taxon>Diaporthales</taxon>
        <taxon>Schizoparmaceae</taxon>
        <taxon>Coniella</taxon>
    </lineage>
</organism>
<evidence type="ECO:0000256" key="1">
    <source>
        <dbReference type="SAM" id="MobiDB-lite"/>
    </source>
</evidence>
<feature type="transmembrane region" description="Helical" evidence="2">
    <location>
        <begin position="401"/>
        <end position="425"/>
    </location>
</feature>
<proteinExistence type="predicted"/>
<keyword evidence="2" id="KW-0812">Transmembrane</keyword>
<feature type="region of interest" description="Disordered" evidence="1">
    <location>
        <begin position="1"/>
        <end position="26"/>
    </location>
</feature>
<reference evidence="3 4" key="1">
    <citation type="journal article" date="2018" name="Mycol. Prog.">
        <title>Coniella lustricola, a new species from submerged detritus.</title>
        <authorList>
            <person name="Raudabaugh D.B."/>
            <person name="Iturriaga T."/>
            <person name="Carver A."/>
            <person name="Mondo S."/>
            <person name="Pangilinan J."/>
            <person name="Lipzen A."/>
            <person name="He G."/>
            <person name="Amirebrahimi M."/>
            <person name="Grigoriev I.V."/>
            <person name="Miller A.N."/>
        </authorList>
    </citation>
    <scope>NUCLEOTIDE SEQUENCE [LARGE SCALE GENOMIC DNA]</scope>
    <source>
        <strain evidence="3 4">B22-T-1</strain>
    </source>
</reference>
<dbReference type="Proteomes" id="UP000241462">
    <property type="component" value="Unassembled WGS sequence"/>
</dbReference>
<feature type="transmembrane region" description="Helical" evidence="2">
    <location>
        <begin position="216"/>
        <end position="235"/>
    </location>
</feature>
<dbReference type="AlphaFoldDB" id="A0A2T3A5C6"/>
<keyword evidence="2" id="KW-0472">Membrane</keyword>
<accession>A0A2T3A5C6</accession>
<feature type="transmembrane region" description="Helical" evidence="2">
    <location>
        <begin position="177"/>
        <end position="196"/>
    </location>
</feature>
<feature type="compositionally biased region" description="Polar residues" evidence="1">
    <location>
        <begin position="1"/>
        <end position="14"/>
    </location>
</feature>
<evidence type="ECO:0000313" key="4">
    <source>
        <dbReference type="Proteomes" id="UP000241462"/>
    </source>
</evidence>
<feature type="transmembrane region" description="Helical" evidence="2">
    <location>
        <begin position="370"/>
        <end position="389"/>
    </location>
</feature>
<protein>
    <submittedName>
        <fullName evidence="3">Uncharacterized protein</fullName>
    </submittedName>
</protein>
<feature type="transmembrane region" description="Helical" evidence="2">
    <location>
        <begin position="124"/>
        <end position="148"/>
    </location>
</feature>
<dbReference type="InParanoid" id="A0A2T3A5C6"/>
<evidence type="ECO:0000256" key="2">
    <source>
        <dbReference type="SAM" id="Phobius"/>
    </source>
</evidence>